<feature type="transmembrane region" description="Helical" evidence="1">
    <location>
        <begin position="12"/>
        <end position="30"/>
    </location>
</feature>
<evidence type="ECO:0000313" key="2">
    <source>
        <dbReference type="EMBL" id="MYL64525.1"/>
    </source>
</evidence>
<dbReference type="EMBL" id="WMEY01000004">
    <property type="protein sequence ID" value="MYL64525.1"/>
    <property type="molecule type" value="Genomic_DNA"/>
</dbReference>
<dbReference type="AlphaFoldDB" id="A0A845F1E6"/>
<comment type="caution">
    <text evidence="2">The sequence shown here is derived from an EMBL/GenBank/DDBJ whole genome shotgun (WGS) entry which is preliminary data.</text>
</comment>
<dbReference type="Proteomes" id="UP000447833">
    <property type="component" value="Unassembled WGS sequence"/>
</dbReference>
<name>A0A845F1E6_9BACL</name>
<keyword evidence="1" id="KW-0472">Membrane</keyword>
<accession>A0A845F1E6</accession>
<proteinExistence type="predicted"/>
<keyword evidence="1" id="KW-1133">Transmembrane helix</keyword>
<keyword evidence="1" id="KW-0812">Transmembrane</keyword>
<feature type="transmembrane region" description="Helical" evidence="1">
    <location>
        <begin position="93"/>
        <end position="112"/>
    </location>
</feature>
<evidence type="ECO:0000256" key="1">
    <source>
        <dbReference type="SAM" id="Phobius"/>
    </source>
</evidence>
<dbReference type="RefSeq" id="WP_160919967.1">
    <property type="nucleotide sequence ID" value="NZ_WMEY01000004.1"/>
</dbReference>
<sequence length="121" mass="13948">MKDFNSLTYKELTIRYTVLTILLSLTIFVVPYYLPIWTYLVCMVIAISSVGRTLVKWMRGEVRKTSLKGDVIRSCTVSFMAILLLVTPLPYSIVVKLGIILFLLIVNMFEIMNLKNKHLRS</sequence>
<evidence type="ECO:0000313" key="3">
    <source>
        <dbReference type="Proteomes" id="UP000447833"/>
    </source>
</evidence>
<protein>
    <submittedName>
        <fullName evidence="2">Uncharacterized protein</fullName>
    </submittedName>
</protein>
<gene>
    <name evidence="2" type="ORF">GLW07_14295</name>
</gene>
<reference evidence="2 3" key="1">
    <citation type="submission" date="2019-11" db="EMBL/GenBank/DDBJ databases">
        <title>Genome sequences of 17 halophilic strains isolated from different environments.</title>
        <authorList>
            <person name="Furrow R.E."/>
        </authorList>
    </citation>
    <scope>NUCLEOTIDE SEQUENCE [LARGE SCALE GENOMIC DNA]</scope>
    <source>
        <strain evidence="2 3">22506_14_FS</strain>
    </source>
</reference>
<feature type="transmembrane region" description="Helical" evidence="1">
    <location>
        <begin position="36"/>
        <end position="55"/>
    </location>
</feature>
<organism evidence="2 3">
    <name type="scientific">Guptibacillus hwajinpoensis</name>
    <dbReference type="NCBI Taxonomy" id="208199"/>
    <lineage>
        <taxon>Bacteria</taxon>
        <taxon>Bacillati</taxon>
        <taxon>Bacillota</taxon>
        <taxon>Bacilli</taxon>
        <taxon>Bacillales</taxon>
        <taxon>Guptibacillaceae</taxon>
        <taxon>Guptibacillus</taxon>
    </lineage>
</organism>